<dbReference type="STRING" id="90262.A0A1X2I5Y6"/>
<feature type="region of interest" description="Disordered" evidence="6">
    <location>
        <begin position="200"/>
        <end position="250"/>
    </location>
</feature>
<dbReference type="EMBL" id="MCGE01000025">
    <property type="protein sequence ID" value="ORZ10125.1"/>
    <property type="molecule type" value="Genomic_DNA"/>
</dbReference>
<dbReference type="Gene3D" id="1.10.220.150">
    <property type="entry name" value="Arf GTPase activating protein"/>
    <property type="match status" value="1"/>
</dbReference>
<evidence type="ECO:0000259" key="7">
    <source>
        <dbReference type="PROSITE" id="PS50115"/>
    </source>
</evidence>
<evidence type="ECO:0000256" key="6">
    <source>
        <dbReference type="SAM" id="MobiDB-lite"/>
    </source>
</evidence>
<feature type="compositionally biased region" description="Polar residues" evidence="6">
    <location>
        <begin position="316"/>
        <end position="325"/>
    </location>
</feature>
<evidence type="ECO:0000256" key="4">
    <source>
        <dbReference type="ARBA" id="ARBA00022833"/>
    </source>
</evidence>
<dbReference type="PANTHER" id="PTHR46134:SF3">
    <property type="entry name" value="ARFGAP WITH FG REPEATS 1"/>
    <property type="match status" value="1"/>
</dbReference>
<dbReference type="PRINTS" id="PR00405">
    <property type="entry name" value="REVINTRACTNG"/>
</dbReference>
<keyword evidence="4" id="KW-0862">Zinc</keyword>
<dbReference type="GO" id="GO:0005737">
    <property type="term" value="C:cytoplasm"/>
    <property type="evidence" value="ECO:0007669"/>
    <property type="project" value="TreeGrafter"/>
</dbReference>
<evidence type="ECO:0000313" key="9">
    <source>
        <dbReference type="Proteomes" id="UP000193560"/>
    </source>
</evidence>
<dbReference type="InterPro" id="IPR037278">
    <property type="entry name" value="ARFGAP/RecO"/>
</dbReference>
<sequence length="365" mass="40668">MLIYLTAALKTLPDLSFFCTPDSFSRFSFFIFRLPAINPFSFSIVMSHIVKKQEEQDLQKIRDLLRLSDNKRCFECATKSPFFVDMTIQTFVCARCSGLIREVGHRVKSISTSKFSGPETTSLEMGGNAMGKRIWLHGYGNNGSTSGGDDVIESDYDVRLFMRQKYYDQRWLDKALWKEHSEKMNKVVMELYTEDGIRRSGLPGGTRRLSSRIASPTTSNFALPPPPPPSSSTPTPIKYATSSLPKKETNHTTQDLFSLAVNTSTPTPASTQQELLFDNDESWMTSTISPSPTTTVNAPPLTDPFDNWIYKPSPINTKPNVTTMQPLAPSPSSLSSPMKLTSQQPSPSMTPPSSDPFAALRDLSF</sequence>
<evidence type="ECO:0000313" key="8">
    <source>
        <dbReference type="EMBL" id="ORZ10125.1"/>
    </source>
</evidence>
<dbReference type="SMART" id="SM00105">
    <property type="entry name" value="ArfGap"/>
    <property type="match status" value="1"/>
</dbReference>
<gene>
    <name evidence="8" type="ORF">BCR42DRAFT_422786</name>
</gene>
<keyword evidence="3 5" id="KW-0863">Zinc-finger</keyword>
<feature type="domain" description="Arf-GAP" evidence="7">
    <location>
        <begin position="55"/>
        <end position="183"/>
    </location>
</feature>
<accession>A0A1X2I5Y6</accession>
<comment type="caution">
    <text evidence="8">The sequence shown here is derived from an EMBL/GenBank/DDBJ whole genome shotgun (WGS) entry which is preliminary data.</text>
</comment>
<dbReference type="PANTHER" id="PTHR46134">
    <property type="entry name" value="DRONGO, ISOFORM F"/>
    <property type="match status" value="1"/>
</dbReference>
<evidence type="ECO:0000256" key="5">
    <source>
        <dbReference type="PROSITE-ProRule" id="PRU00288"/>
    </source>
</evidence>
<proteinExistence type="predicted"/>
<dbReference type="Proteomes" id="UP000193560">
    <property type="component" value="Unassembled WGS sequence"/>
</dbReference>
<protein>
    <recommendedName>
        <fullName evidence="7">Arf-GAP domain-containing protein</fullName>
    </recommendedName>
</protein>
<dbReference type="GO" id="GO:0005096">
    <property type="term" value="F:GTPase activator activity"/>
    <property type="evidence" value="ECO:0007669"/>
    <property type="project" value="InterPro"/>
</dbReference>
<dbReference type="AlphaFoldDB" id="A0A1X2I5Y6"/>
<keyword evidence="9" id="KW-1185">Reference proteome</keyword>
<dbReference type="Pfam" id="PF01412">
    <property type="entry name" value="ArfGap"/>
    <property type="match status" value="1"/>
</dbReference>
<keyword evidence="1" id="KW-0479">Metal-binding</keyword>
<evidence type="ECO:0000256" key="3">
    <source>
        <dbReference type="ARBA" id="ARBA00022771"/>
    </source>
</evidence>
<organism evidence="8 9">
    <name type="scientific">Absidia repens</name>
    <dbReference type="NCBI Taxonomy" id="90262"/>
    <lineage>
        <taxon>Eukaryota</taxon>
        <taxon>Fungi</taxon>
        <taxon>Fungi incertae sedis</taxon>
        <taxon>Mucoromycota</taxon>
        <taxon>Mucoromycotina</taxon>
        <taxon>Mucoromycetes</taxon>
        <taxon>Mucorales</taxon>
        <taxon>Cunninghamellaceae</taxon>
        <taxon>Absidia</taxon>
    </lineage>
</organism>
<dbReference type="InterPro" id="IPR038508">
    <property type="entry name" value="ArfGAP_dom_sf"/>
</dbReference>
<reference evidence="8 9" key="1">
    <citation type="submission" date="2016-07" db="EMBL/GenBank/DDBJ databases">
        <title>Pervasive Adenine N6-methylation of Active Genes in Fungi.</title>
        <authorList>
            <consortium name="DOE Joint Genome Institute"/>
            <person name="Mondo S.J."/>
            <person name="Dannebaum R.O."/>
            <person name="Kuo R.C."/>
            <person name="Labutti K."/>
            <person name="Haridas S."/>
            <person name="Kuo A."/>
            <person name="Salamov A."/>
            <person name="Ahrendt S.R."/>
            <person name="Lipzen A."/>
            <person name="Sullivan W."/>
            <person name="Andreopoulos W.B."/>
            <person name="Clum A."/>
            <person name="Lindquist E."/>
            <person name="Daum C."/>
            <person name="Ramamoorthy G.K."/>
            <person name="Gryganskyi A."/>
            <person name="Culley D."/>
            <person name="Magnuson J.K."/>
            <person name="James T.Y."/>
            <person name="O'Malley M.A."/>
            <person name="Stajich J.E."/>
            <person name="Spatafora J.W."/>
            <person name="Visel A."/>
            <person name="Grigoriev I.V."/>
        </authorList>
    </citation>
    <scope>NUCLEOTIDE SEQUENCE [LARGE SCALE GENOMIC DNA]</scope>
    <source>
        <strain evidence="8 9">NRRL 1336</strain>
    </source>
</reference>
<feature type="region of interest" description="Disordered" evidence="6">
    <location>
        <begin position="316"/>
        <end position="365"/>
    </location>
</feature>
<dbReference type="SUPFAM" id="SSF57863">
    <property type="entry name" value="ArfGap/RecO-like zinc finger"/>
    <property type="match status" value="1"/>
</dbReference>
<keyword evidence="2" id="KW-0677">Repeat</keyword>
<dbReference type="GO" id="GO:0008270">
    <property type="term" value="F:zinc ion binding"/>
    <property type="evidence" value="ECO:0007669"/>
    <property type="project" value="UniProtKB-KW"/>
</dbReference>
<evidence type="ECO:0000256" key="1">
    <source>
        <dbReference type="ARBA" id="ARBA00022723"/>
    </source>
</evidence>
<dbReference type="OrthoDB" id="6036at2759"/>
<evidence type="ECO:0000256" key="2">
    <source>
        <dbReference type="ARBA" id="ARBA00022737"/>
    </source>
</evidence>
<dbReference type="PROSITE" id="PS50115">
    <property type="entry name" value="ARFGAP"/>
    <property type="match status" value="1"/>
</dbReference>
<dbReference type="InterPro" id="IPR001164">
    <property type="entry name" value="ArfGAP_dom"/>
</dbReference>
<dbReference type="GO" id="GO:0016020">
    <property type="term" value="C:membrane"/>
    <property type="evidence" value="ECO:0007669"/>
    <property type="project" value="TreeGrafter"/>
</dbReference>
<name>A0A1X2I5Y6_9FUNG</name>
<feature type="compositionally biased region" description="Low complexity" evidence="6">
    <location>
        <begin position="326"/>
        <end position="347"/>
    </location>
</feature>
<dbReference type="InterPro" id="IPR052248">
    <property type="entry name" value="Arf-GAP_FG-repeat_protein"/>
</dbReference>